<dbReference type="KEGG" id="nav:JQS30_15890"/>
<gene>
    <name evidence="2" type="ORF">JQS30_15890</name>
</gene>
<evidence type="ECO:0000313" key="2">
    <source>
        <dbReference type="EMBL" id="QSB05216.1"/>
    </source>
</evidence>
<dbReference type="GO" id="GO:0005829">
    <property type="term" value="C:cytosol"/>
    <property type="evidence" value="ECO:0007669"/>
    <property type="project" value="TreeGrafter"/>
</dbReference>
<proteinExistence type="predicted"/>
<dbReference type="PANTHER" id="PTHR10000:SF8">
    <property type="entry name" value="HAD SUPERFAMILY HYDROLASE-LIKE, TYPE 3"/>
    <property type="match status" value="1"/>
</dbReference>
<dbReference type="InterPro" id="IPR036412">
    <property type="entry name" value="HAD-like_sf"/>
</dbReference>
<accession>A0A895XRM7</accession>
<reference evidence="2" key="1">
    <citation type="submission" date="2021-02" db="EMBL/GenBank/DDBJ databases">
        <title>Natronoglycomyces albus gen. nov., sp. nov, a haloalkaliphilic actinobacterium from a soda solonchak soil.</title>
        <authorList>
            <person name="Sorokin D.Y."/>
            <person name="Khijniak T.V."/>
            <person name="Zakharycheva A.P."/>
            <person name="Boueva O.V."/>
            <person name="Ariskina E.V."/>
            <person name="Hahnke R.L."/>
            <person name="Bunk B."/>
            <person name="Sproer C."/>
            <person name="Schumann P."/>
            <person name="Evtushenko L.I."/>
            <person name="Kublanov I.V."/>
        </authorList>
    </citation>
    <scope>NUCLEOTIDE SEQUENCE</scope>
    <source>
        <strain evidence="2">DSM 106290</strain>
    </source>
</reference>
<protein>
    <submittedName>
        <fullName evidence="2">HAD family phosphatase</fullName>
    </submittedName>
</protein>
<evidence type="ECO:0000256" key="1">
    <source>
        <dbReference type="SAM" id="MobiDB-lite"/>
    </source>
</evidence>
<dbReference type="SUPFAM" id="SSF56784">
    <property type="entry name" value="HAD-like"/>
    <property type="match status" value="1"/>
</dbReference>
<dbReference type="Gene3D" id="3.40.50.1000">
    <property type="entry name" value="HAD superfamily/HAD-like"/>
    <property type="match status" value="1"/>
</dbReference>
<dbReference type="GO" id="GO:0016791">
    <property type="term" value="F:phosphatase activity"/>
    <property type="evidence" value="ECO:0007669"/>
    <property type="project" value="TreeGrafter"/>
</dbReference>
<feature type="region of interest" description="Disordered" evidence="1">
    <location>
        <begin position="1"/>
        <end position="20"/>
    </location>
</feature>
<name>A0A895XRM7_9ACTN</name>
<dbReference type="InterPro" id="IPR006379">
    <property type="entry name" value="HAD-SF_hydro_IIB"/>
</dbReference>
<keyword evidence="3" id="KW-1185">Reference proteome</keyword>
<organism evidence="2 3">
    <name type="scientific">Natronoglycomyces albus</name>
    <dbReference type="NCBI Taxonomy" id="2811108"/>
    <lineage>
        <taxon>Bacteria</taxon>
        <taxon>Bacillati</taxon>
        <taxon>Actinomycetota</taxon>
        <taxon>Actinomycetes</taxon>
        <taxon>Glycomycetales</taxon>
        <taxon>Glycomycetaceae</taxon>
        <taxon>Natronoglycomyces</taxon>
    </lineage>
</organism>
<dbReference type="PANTHER" id="PTHR10000">
    <property type="entry name" value="PHOSPHOSERINE PHOSPHATASE"/>
    <property type="match status" value="1"/>
</dbReference>
<dbReference type="AlphaFoldDB" id="A0A895XRM7"/>
<dbReference type="InterPro" id="IPR023214">
    <property type="entry name" value="HAD_sf"/>
</dbReference>
<dbReference type="EMBL" id="CP070496">
    <property type="protein sequence ID" value="QSB05216.1"/>
    <property type="molecule type" value="Genomic_DNA"/>
</dbReference>
<dbReference type="Proteomes" id="UP000662939">
    <property type="component" value="Chromosome"/>
</dbReference>
<dbReference type="Pfam" id="PF08282">
    <property type="entry name" value="Hydrolase_3"/>
    <property type="match status" value="1"/>
</dbReference>
<dbReference type="Gene3D" id="3.30.1240.10">
    <property type="match status" value="1"/>
</dbReference>
<evidence type="ECO:0000313" key="3">
    <source>
        <dbReference type="Proteomes" id="UP000662939"/>
    </source>
</evidence>
<dbReference type="RefSeq" id="WP_213171218.1">
    <property type="nucleotide sequence ID" value="NZ_CP070496.1"/>
</dbReference>
<dbReference type="GO" id="GO:0000287">
    <property type="term" value="F:magnesium ion binding"/>
    <property type="evidence" value="ECO:0007669"/>
    <property type="project" value="TreeGrafter"/>
</dbReference>
<dbReference type="NCBIfam" id="TIGR01484">
    <property type="entry name" value="HAD-SF-IIB"/>
    <property type="match status" value="1"/>
</dbReference>
<sequence length="295" mass="31533">MTISPDVSSHESATRPANKANRAPFVPKLVAIDLDGTVVDHADAHVRPRKPVVDALARVRDAGVPVVVVTGRAPWSALRTVEELGLTDGFVSASHGANEYDLAAGEFTQRLTVDPAPAITRFREADETVEFAAEWGMDGYWHTPGLRRNFTATFAGEIHWEELATKPTTRFVAQVESSTPYGAGHVCPNAKRLADAAALDPAHYHVEVGFNGWIDVGPPSVNKASGLARIAQHYGVDATEVVAFGDAANDLTMFEWAGHAVAMGQATKIVKAAANEVAPPVGENGVATVLRRWFP</sequence>